<protein>
    <submittedName>
        <fullName evidence="1">Uncharacterized protein</fullName>
    </submittedName>
</protein>
<proteinExistence type="predicted"/>
<comment type="caution">
    <text evidence="1">The sequence shown here is derived from an EMBL/GenBank/DDBJ whole genome shotgun (WGS) entry which is preliminary data.</text>
</comment>
<reference evidence="1 2" key="1">
    <citation type="journal article" date="2018" name="Sci. Rep.">
        <title>Genomic signatures of local adaptation to the degree of environmental predictability in rotifers.</title>
        <authorList>
            <person name="Franch-Gras L."/>
            <person name="Hahn C."/>
            <person name="Garcia-Roger E.M."/>
            <person name="Carmona M.J."/>
            <person name="Serra M."/>
            <person name="Gomez A."/>
        </authorList>
    </citation>
    <scope>NUCLEOTIDE SEQUENCE [LARGE SCALE GENOMIC DNA]</scope>
    <source>
        <strain evidence="1">HYR1</strain>
    </source>
</reference>
<gene>
    <name evidence="1" type="ORF">BpHYR1_030019</name>
</gene>
<evidence type="ECO:0000313" key="1">
    <source>
        <dbReference type="EMBL" id="RNA14872.1"/>
    </source>
</evidence>
<dbReference type="AlphaFoldDB" id="A0A3M7QU56"/>
<organism evidence="1 2">
    <name type="scientific">Brachionus plicatilis</name>
    <name type="common">Marine rotifer</name>
    <name type="synonym">Brachionus muelleri</name>
    <dbReference type="NCBI Taxonomy" id="10195"/>
    <lineage>
        <taxon>Eukaryota</taxon>
        <taxon>Metazoa</taxon>
        <taxon>Spiralia</taxon>
        <taxon>Gnathifera</taxon>
        <taxon>Rotifera</taxon>
        <taxon>Eurotatoria</taxon>
        <taxon>Monogononta</taxon>
        <taxon>Pseudotrocha</taxon>
        <taxon>Ploima</taxon>
        <taxon>Brachionidae</taxon>
        <taxon>Brachionus</taxon>
    </lineage>
</organism>
<sequence length="67" mass="8154">MSTKYFFSKSRYINDLIFILTLQFSFYDFQSLDLIKFYPTWLLLNKVDNDFCKEAIYQPHKQSGLRL</sequence>
<dbReference type="EMBL" id="REGN01005098">
    <property type="protein sequence ID" value="RNA14872.1"/>
    <property type="molecule type" value="Genomic_DNA"/>
</dbReference>
<keyword evidence="2" id="KW-1185">Reference proteome</keyword>
<dbReference type="Proteomes" id="UP000276133">
    <property type="component" value="Unassembled WGS sequence"/>
</dbReference>
<accession>A0A3M7QU56</accession>
<name>A0A3M7QU56_BRAPC</name>
<evidence type="ECO:0000313" key="2">
    <source>
        <dbReference type="Proteomes" id="UP000276133"/>
    </source>
</evidence>